<feature type="transmembrane region" description="Helical" evidence="8">
    <location>
        <begin position="79"/>
        <end position="99"/>
    </location>
</feature>
<keyword evidence="7 8" id="KW-0472">Membrane</keyword>
<evidence type="ECO:0000256" key="3">
    <source>
        <dbReference type="ARBA" id="ARBA00022448"/>
    </source>
</evidence>
<name>A0ABY8QLA4_9RHOB</name>
<evidence type="ECO:0000256" key="8">
    <source>
        <dbReference type="RuleBase" id="RU363041"/>
    </source>
</evidence>
<organism evidence="9 10">
    <name type="scientific">Tropicibacter oceani</name>
    <dbReference type="NCBI Taxonomy" id="3058420"/>
    <lineage>
        <taxon>Bacteria</taxon>
        <taxon>Pseudomonadati</taxon>
        <taxon>Pseudomonadota</taxon>
        <taxon>Alphaproteobacteria</taxon>
        <taxon>Rhodobacterales</taxon>
        <taxon>Roseobacteraceae</taxon>
        <taxon>Tropicibacter</taxon>
    </lineage>
</organism>
<evidence type="ECO:0000256" key="1">
    <source>
        <dbReference type="ARBA" id="ARBA00004651"/>
    </source>
</evidence>
<evidence type="ECO:0000256" key="7">
    <source>
        <dbReference type="ARBA" id="ARBA00023136"/>
    </source>
</evidence>
<dbReference type="Pfam" id="PF01925">
    <property type="entry name" value="TauE"/>
    <property type="match status" value="1"/>
</dbReference>
<evidence type="ECO:0000313" key="9">
    <source>
        <dbReference type="EMBL" id="WGW05319.1"/>
    </source>
</evidence>
<dbReference type="InterPro" id="IPR052017">
    <property type="entry name" value="TSUP"/>
</dbReference>
<feature type="transmembrane region" description="Helical" evidence="8">
    <location>
        <begin position="12"/>
        <end position="31"/>
    </location>
</feature>
<evidence type="ECO:0000256" key="6">
    <source>
        <dbReference type="ARBA" id="ARBA00022989"/>
    </source>
</evidence>
<keyword evidence="10" id="KW-1185">Reference proteome</keyword>
<keyword evidence="5 8" id="KW-0812">Transmembrane</keyword>
<feature type="transmembrane region" description="Helical" evidence="8">
    <location>
        <begin position="37"/>
        <end position="59"/>
    </location>
</feature>
<reference evidence="9 10" key="1">
    <citation type="submission" date="2023-05" db="EMBL/GenBank/DDBJ databases">
        <title>YMD87, complete Genome.</title>
        <authorList>
            <person name="Zhang J."/>
            <person name="Xu X."/>
        </authorList>
    </citation>
    <scope>NUCLEOTIDE SEQUENCE [LARGE SCALE GENOMIC DNA]</scope>
    <source>
        <strain evidence="9 10">YMD87</strain>
    </source>
</reference>
<evidence type="ECO:0000256" key="4">
    <source>
        <dbReference type="ARBA" id="ARBA00022475"/>
    </source>
</evidence>
<evidence type="ECO:0000313" key="10">
    <source>
        <dbReference type="Proteomes" id="UP001241605"/>
    </source>
</evidence>
<sequence length="250" mass="26685">MLGDSFLDLSPIALLIFMSVVFVAAFVRGYSGFGFSTILMIGAMPVIPPAQLVPLSIALEILASASQAPKILSGINRRYLAILLAASLLGVPVGVYLLTYAVEELIRMAIYVIVLSMTFLLLVWRPKPLSPSDTHLVVAGFIAGAVNGATALSGLVLALFFTASTASSRTMRATMIGYMFFTDVITGGLLLAADHYDANTVWRGLAALPLLLAGVWLGSWRFFATPSGSFKTVVIWLVMLFCAAGLLQFI</sequence>
<dbReference type="InterPro" id="IPR002781">
    <property type="entry name" value="TM_pro_TauE-like"/>
</dbReference>
<feature type="transmembrane region" description="Helical" evidence="8">
    <location>
        <begin position="229"/>
        <end position="249"/>
    </location>
</feature>
<feature type="transmembrane region" description="Helical" evidence="8">
    <location>
        <begin position="136"/>
        <end position="163"/>
    </location>
</feature>
<evidence type="ECO:0000256" key="2">
    <source>
        <dbReference type="ARBA" id="ARBA00009142"/>
    </source>
</evidence>
<feature type="transmembrane region" description="Helical" evidence="8">
    <location>
        <begin position="205"/>
        <end position="223"/>
    </location>
</feature>
<comment type="similarity">
    <text evidence="2 8">Belongs to the 4-toluene sulfonate uptake permease (TSUP) (TC 2.A.102) family.</text>
</comment>
<feature type="transmembrane region" description="Helical" evidence="8">
    <location>
        <begin position="105"/>
        <end position="124"/>
    </location>
</feature>
<dbReference type="EMBL" id="CP124616">
    <property type="protein sequence ID" value="WGW05319.1"/>
    <property type="molecule type" value="Genomic_DNA"/>
</dbReference>
<dbReference type="RefSeq" id="WP_282301943.1">
    <property type="nucleotide sequence ID" value="NZ_CP124616.1"/>
</dbReference>
<keyword evidence="4 8" id="KW-1003">Cell membrane</keyword>
<dbReference type="PANTHER" id="PTHR30269">
    <property type="entry name" value="TRANSMEMBRANE PROTEIN YFCA"/>
    <property type="match status" value="1"/>
</dbReference>
<feature type="transmembrane region" description="Helical" evidence="8">
    <location>
        <begin position="175"/>
        <end position="193"/>
    </location>
</feature>
<gene>
    <name evidence="9" type="ORF">QF118_07165</name>
</gene>
<comment type="subcellular location">
    <subcellularLocation>
        <location evidence="1 8">Cell membrane</location>
        <topology evidence="1 8">Multi-pass membrane protein</topology>
    </subcellularLocation>
</comment>
<accession>A0ABY8QLA4</accession>
<protein>
    <recommendedName>
        <fullName evidence="8">Probable membrane transporter protein</fullName>
    </recommendedName>
</protein>
<proteinExistence type="inferred from homology"/>
<dbReference type="PANTHER" id="PTHR30269:SF37">
    <property type="entry name" value="MEMBRANE TRANSPORTER PROTEIN"/>
    <property type="match status" value="1"/>
</dbReference>
<keyword evidence="6 8" id="KW-1133">Transmembrane helix</keyword>
<evidence type="ECO:0000256" key="5">
    <source>
        <dbReference type="ARBA" id="ARBA00022692"/>
    </source>
</evidence>
<dbReference type="Proteomes" id="UP001241605">
    <property type="component" value="Chromosome"/>
</dbReference>
<keyword evidence="3" id="KW-0813">Transport</keyword>